<organism evidence="3 4">
    <name type="scientific">Armadillidium nasatum</name>
    <dbReference type="NCBI Taxonomy" id="96803"/>
    <lineage>
        <taxon>Eukaryota</taxon>
        <taxon>Metazoa</taxon>
        <taxon>Ecdysozoa</taxon>
        <taxon>Arthropoda</taxon>
        <taxon>Crustacea</taxon>
        <taxon>Multicrustacea</taxon>
        <taxon>Malacostraca</taxon>
        <taxon>Eumalacostraca</taxon>
        <taxon>Peracarida</taxon>
        <taxon>Isopoda</taxon>
        <taxon>Oniscidea</taxon>
        <taxon>Crinocheta</taxon>
        <taxon>Armadillidiidae</taxon>
        <taxon>Armadillidium</taxon>
    </lineage>
</organism>
<feature type="region of interest" description="Disordered" evidence="1">
    <location>
        <begin position="742"/>
        <end position="820"/>
    </location>
</feature>
<reference evidence="3 4" key="1">
    <citation type="journal article" date="2019" name="PLoS Biol.">
        <title>Sex chromosomes control vertical transmission of feminizing Wolbachia symbionts in an isopod.</title>
        <authorList>
            <person name="Becking T."/>
            <person name="Chebbi M.A."/>
            <person name="Giraud I."/>
            <person name="Moumen B."/>
            <person name="Laverre T."/>
            <person name="Caubet Y."/>
            <person name="Peccoud J."/>
            <person name="Gilbert C."/>
            <person name="Cordaux R."/>
        </authorList>
    </citation>
    <scope>NUCLEOTIDE SEQUENCE [LARGE SCALE GENOMIC DNA]</scope>
    <source>
        <strain evidence="3">ANa2</strain>
        <tissue evidence="3">Whole body excluding digestive tract and cuticle</tissue>
    </source>
</reference>
<feature type="compositionally biased region" description="Polar residues" evidence="1">
    <location>
        <begin position="287"/>
        <end position="297"/>
    </location>
</feature>
<name>A0A5N5SMF8_9CRUS</name>
<feature type="compositionally biased region" description="Polar residues" evidence="1">
    <location>
        <begin position="1333"/>
        <end position="1342"/>
    </location>
</feature>
<feature type="compositionally biased region" description="Basic and acidic residues" evidence="1">
    <location>
        <begin position="161"/>
        <end position="170"/>
    </location>
</feature>
<feature type="region of interest" description="Disordered" evidence="1">
    <location>
        <begin position="1305"/>
        <end position="1406"/>
    </location>
</feature>
<feature type="compositionally biased region" description="Basic and acidic residues" evidence="1">
    <location>
        <begin position="1011"/>
        <end position="1020"/>
    </location>
</feature>
<gene>
    <name evidence="3" type="ORF">Anas_10264</name>
</gene>
<feature type="compositionally biased region" description="Pro residues" evidence="1">
    <location>
        <begin position="1182"/>
        <end position="1191"/>
    </location>
</feature>
<protein>
    <submittedName>
        <fullName evidence="3">Uncharacterized protein</fullName>
    </submittedName>
</protein>
<feature type="compositionally biased region" description="Low complexity" evidence="1">
    <location>
        <begin position="442"/>
        <end position="458"/>
    </location>
</feature>
<feature type="compositionally biased region" description="Polar residues" evidence="1">
    <location>
        <begin position="798"/>
        <end position="820"/>
    </location>
</feature>
<evidence type="ECO:0000313" key="4">
    <source>
        <dbReference type="Proteomes" id="UP000326759"/>
    </source>
</evidence>
<dbReference type="Proteomes" id="UP000326759">
    <property type="component" value="Unassembled WGS sequence"/>
</dbReference>
<feature type="compositionally biased region" description="Low complexity" evidence="1">
    <location>
        <begin position="1037"/>
        <end position="1059"/>
    </location>
</feature>
<keyword evidence="2" id="KW-1133">Transmembrane helix</keyword>
<feature type="region of interest" description="Disordered" evidence="1">
    <location>
        <begin position="418"/>
        <end position="638"/>
    </location>
</feature>
<keyword evidence="2" id="KW-0472">Membrane</keyword>
<feature type="compositionally biased region" description="Basic and acidic residues" evidence="1">
    <location>
        <begin position="878"/>
        <end position="894"/>
    </location>
</feature>
<feature type="region of interest" description="Disordered" evidence="1">
    <location>
        <begin position="286"/>
        <end position="310"/>
    </location>
</feature>
<accession>A0A5N5SMF8</accession>
<feature type="region of interest" description="Disordered" evidence="1">
    <location>
        <begin position="150"/>
        <end position="175"/>
    </location>
</feature>
<sequence>MFFPCVVAAAAAATRSPAWFLSGAYHPPQPGRSGESFKHIPGGSETNGEISGEALTVALDVVQAWAVLLTLGFTLIIFFFLAFCVCSKKDDGYDEFEVTQGITTVKICHDGGENGVSYIPRIAGSGTESMKATDETSEASSRYTLKRELPAIPTSAATGPEGKEKSERPVSQHSSDLYASVNDSAQGSSSFKLIGGVQVLPAGAIAPGGRAAVVKECVSSPEDQIDGEFTQKKEKIPDDKVCPPYAQIKKGHPYAQDSKIGVTSVTSPHSSSIVTSCHSIVPPHTIPVSSITSPQYRSPTSPHTTEEPTPIPAAMAISGRTPANEEMPYMTPPVIQPTREQTQQHFSGDSQDSRGYTSISVREPLAALKARQGEGAIAALGRNAAGKGPVQTQGSEGEGYYMTVSDDSADEMYACIYEGGSRGTGSETYAQIEPRTTPTTQAPPSVLSASSVTPSSPTGLSSSRTPQDPSPPAPPSVDSLRHVLHSRQASASSSASTGMGSPVAEKRGTRSPLPPLPQGDTILYSPPEPPILSNQPAPKSPPKSISHIMDKPTPRSLEEMYAKVLKKPHGHSRGSSSGAVEGSGDPSSGSISARRGSAEIGGAGMWATTTSSKAAQDMSHSMVEGSRTHDISTSVNRAKSCEVSASWGVVAGLISDDSRNMKSHYTDGRNYETIPSHLYSGSDPGYETVKNGDPPYASVDPSENYPGYETVRGSDVDSEPGYETLKQKEVAEPGYETLSEVASKKSLTSEAGYESVTTTDYEPGYETVSSKKSDPGYESVLEKDKVEYDPGYEVLSHPTFNRTTSETDPNYEQLKFSSRPSSQEVEIGYEVVKKEATVEGNYELVSDYDTQMEPSVKSDKAEVSDLPSPSVPLYASVKKKESPKKETKDFPDLEKEKINENFNILNIEIPSENVSKEESPNDEVDFTSKAVEEEEEKIENEQVCDKVDIDLIDEETAKSDQFINEKYPVMDSPEEVELPPPGGEDNHRVSPPVSPEEYETQDVDAISPASKPDEIIEKETMPTVSLTFTEASPPLGSPETGSTKSSSSGDKSPTDSSPKTEQFEEQVNSFPAEKIESSPVNNKDEPLVDVIVPSAPPPQFSNNESAPPPQFSNNESDPPPQFSNNESAPPPQFSNNESAPPPQFSNNETEPLKEMSSFINSVEDALPPPPLPVLDDDIATASPPPPPPPIPDEVCGLQPDLPPPPVDKEPSEEQIINGMSPTSAEENLDSENFPVCGTSTLIEDLPPPLSSEAVEPEVNVISRNGLNGSMTVTVNPMADMDDTVGPTLISIAPITVLPTTESSVEQTVTSSVAPAPPLVPGGDSGESQSSGSTANGSGSVESIVTVDPKRGSDPSTIVPTQIPPQDSSPPAAPTTSSVIISPLQHSSSTSSSDSKHSDPNEGITPV</sequence>
<dbReference type="EMBL" id="SEYY01022862">
    <property type="protein sequence ID" value="KAB7495251.1"/>
    <property type="molecule type" value="Genomic_DNA"/>
</dbReference>
<evidence type="ECO:0000313" key="3">
    <source>
        <dbReference type="EMBL" id="KAB7495251.1"/>
    </source>
</evidence>
<feature type="compositionally biased region" description="Polar residues" evidence="1">
    <location>
        <begin position="1353"/>
        <end position="1365"/>
    </location>
</feature>
<feature type="compositionally biased region" description="Polar residues" evidence="1">
    <location>
        <begin position="424"/>
        <end position="440"/>
    </location>
</feature>
<keyword evidence="2" id="KW-0812">Transmembrane</keyword>
<feature type="region of interest" description="Disordered" evidence="1">
    <location>
        <begin position="911"/>
        <end position="941"/>
    </location>
</feature>
<feature type="region of interest" description="Disordered" evidence="1">
    <location>
        <begin position="955"/>
        <end position="1253"/>
    </location>
</feature>
<feature type="region of interest" description="Disordered" evidence="1">
    <location>
        <begin position="665"/>
        <end position="720"/>
    </location>
</feature>
<evidence type="ECO:0000256" key="1">
    <source>
        <dbReference type="SAM" id="MobiDB-lite"/>
    </source>
</evidence>
<feature type="region of interest" description="Disordered" evidence="1">
    <location>
        <begin position="849"/>
        <end position="894"/>
    </location>
</feature>
<evidence type="ECO:0000256" key="2">
    <source>
        <dbReference type="SAM" id="Phobius"/>
    </source>
</evidence>
<feature type="compositionally biased region" description="Basic and acidic residues" evidence="1">
    <location>
        <begin position="548"/>
        <end position="561"/>
    </location>
</feature>
<feature type="compositionally biased region" description="Polar residues" evidence="1">
    <location>
        <begin position="745"/>
        <end position="760"/>
    </location>
</feature>
<feature type="transmembrane region" description="Helical" evidence="2">
    <location>
        <begin position="64"/>
        <end position="86"/>
    </location>
</feature>
<proteinExistence type="predicted"/>
<keyword evidence="4" id="KW-1185">Reference proteome</keyword>
<comment type="caution">
    <text evidence="3">The sequence shown here is derived from an EMBL/GenBank/DDBJ whole genome shotgun (WGS) entry which is preliminary data.</text>
</comment>
<feature type="compositionally biased region" description="Polar residues" evidence="1">
    <location>
        <begin position="1100"/>
        <end position="1149"/>
    </location>
</feature>
<feature type="compositionally biased region" description="Basic and acidic residues" evidence="1">
    <location>
        <begin position="769"/>
        <end position="788"/>
    </location>
</feature>
<dbReference type="OrthoDB" id="440385at2759"/>